<dbReference type="PANTHER" id="PTHR24320:SF148">
    <property type="entry name" value="NAD(P)-BINDING ROSSMANN-FOLD SUPERFAMILY PROTEIN"/>
    <property type="match status" value="1"/>
</dbReference>
<dbReference type="PANTHER" id="PTHR24320">
    <property type="entry name" value="RETINOL DEHYDROGENASE"/>
    <property type="match status" value="1"/>
</dbReference>
<feature type="compositionally biased region" description="Basic residues" evidence="4">
    <location>
        <begin position="291"/>
        <end position="306"/>
    </location>
</feature>
<evidence type="ECO:0000256" key="3">
    <source>
        <dbReference type="RuleBase" id="RU000363"/>
    </source>
</evidence>
<keyword evidence="2" id="KW-0560">Oxidoreductase</keyword>
<protein>
    <submittedName>
        <fullName evidence="5">Uncharacterized protein</fullName>
    </submittedName>
</protein>
<dbReference type="Gene3D" id="3.40.50.720">
    <property type="entry name" value="NAD(P)-binding Rossmann-like Domain"/>
    <property type="match status" value="1"/>
</dbReference>
<dbReference type="PRINTS" id="PR00081">
    <property type="entry name" value="GDHRDH"/>
</dbReference>
<organism evidence="5 6">
    <name type="scientific">Streptomyces lucensis JCM 4490</name>
    <dbReference type="NCBI Taxonomy" id="1306176"/>
    <lineage>
        <taxon>Bacteria</taxon>
        <taxon>Bacillati</taxon>
        <taxon>Actinomycetota</taxon>
        <taxon>Actinomycetes</taxon>
        <taxon>Kitasatosporales</taxon>
        <taxon>Streptomycetaceae</taxon>
        <taxon>Streptomyces</taxon>
    </lineage>
</organism>
<proteinExistence type="inferred from homology"/>
<dbReference type="GO" id="GO:0016491">
    <property type="term" value="F:oxidoreductase activity"/>
    <property type="evidence" value="ECO:0007669"/>
    <property type="project" value="UniProtKB-KW"/>
</dbReference>
<comment type="caution">
    <text evidence="5">The sequence shown here is derived from an EMBL/GenBank/DDBJ whole genome shotgun (WGS) entry which is preliminary data.</text>
</comment>
<dbReference type="Pfam" id="PF00106">
    <property type="entry name" value="adh_short"/>
    <property type="match status" value="1"/>
</dbReference>
<dbReference type="EMBL" id="BMUE01000013">
    <property type="protein sequence ID" value="GGW69109.1"/>
    <property type="molecule type" value="Genomic_DNA"/>
</dbReference>
<dbReference type="InterPro" id="IPR036291">
    <property type="entry name" value="NAD(P)-bd_dom_sf"/>
</dbReference>
<feature type="compositionally biased region" description="Low complexity" evidence="4">
    <location>
        <begin position="231"/>
        <end position="250"/>
    </location>
</feature>
<evidence type="ECO:0000313" key="6">
    <source>
        <dbReference type="Proteomes" id="UP000620224"/>
    </source>
</evidence>
<reference evidence="5" key="2">
    <citation type="submission" date="2020-09" db="EMBL/GenBank/DDBJ databases">
        <authorList>
            <person name="Sun Q."/>
            <person name="Ohkuma M."/>
        </authorList>
    </citation>
    <scope>NUCLEOTIDE SEQUENCE</scope>
    <source>
        <strain evidence="5">JCM 4490</strain>
    </source>
</reference>
<keyword evidence="6" id="KW-1185">Reference proteome</keyword>
<reference evidence="5" key="1">
    <citation type="journal article" date="2014" name="Int. J. Syst. Evol. Microbiol.">
        <title>Complete genome sequence of Corynebacterium casei LMG S-19264T (=DSM 44701T), isolated from a smear-ripened cheese.</title>
        <authorList>
            <consortium name="US DOE Joint Genome Institute (JGI-PGF)"/>
            <person name="Walter F."/>
            <person name="Albersmeier A."/>
            <person name="Kalinowski J."/>
            <person name="Ruckert C."/>
        </authorList>
    </citation>
    <scope>NUCLEOTIDE SEQUENCE</scope>
    <source>
        <strain evidence="5">JCM 4490</strain>
    </source>
</reference>
<evidence type="ECO:0000256" key="2">
    <source>
        <dbReference type="ARBA" id="ARBA00023002"/>
    </source>
</evidence>
<feature type="region of interest" description="Disordered" evidence="4">
    <location>
        <begin position="203"/>
        <end position="313"/>
    </location>
</feature>
<feature type="compositionally biased region" description="Basic and acidic residues" evidence="4">
    <location>
        <begin position="278"/>
        <end position="289"/>
    </location>
</feature>
<dbReference type="InterPro" id="IPR002347">
    <property type="entry name" value="SDR_fam"/>
</dbReference>
<dbReference type="AlphaFoldDB" id="A0A918JBQ1"/>
<sequence>MPTTPDRIMPTSALSSRTVLVTGATSGIGYETARQLAERGATVLLHGRTAEEARAAADRLIATAGVDANQLALYSADFAHLEEVGTLARTIVAEHPHLDVLVNNAGMAAPERHTVTTDGNEIAFQVNFLAHYLLTCLLGPALTSDPGGRVVNVSSSLHRTASIQWADPNRARRYSRLAVYAQSQLALTVFTADPRVTAVSVHPEVATPRSCPCTRTSAAQRPRAPRTWSGSATRPSRSSTAPTTTATRASNRPRPRPRTARSNASTSWRICWSAATPPEERSRQRELYMSKRARKQKDRRKKKTSHGSKAGQG</sequence>
<name>A0A918JBQ1_9ACTN</name>
<evidence type="ECO:0000256" key="4">
    <source>
        <dbReference type="SAM" id="MobiDB-lite"/>
    </source>
</evidence>
<dbReference type="Proteomes" id="UP000620224">
    <property type="component" value="Unassembled WGS sequence"/>
</dbReference>
<evidence type="ECO:0000256" key="1">
    <source>
        <dbReference type="ARBA" id="ARBA00006484"/>
    </source>
</evidence>
<gene>
    <name evidence="5" type="ORF">GCM10010503_52900</name>
</gene>
<accession>A0A918JBQ1</accession>
<comment type="similarity">
    <text evidence="1 3">Belongs to the short-chain dehydrogenases/reductases (SDR) family.</text>
</comment>
<dbReference type="PRINTS" id="PR00080">
    <property type="entry name" value="SDRFAMILY"/>
</dbReference>
<evidence type="ECO:0000313" key="5">
    <source>
        <dbReference type="EMBL" id="GGW69109.1"/>
    </source>
</evidence>
<dbReference type="SUPFAM" id="SSF51735">
    <property type="entry name" value="NAD(P)-binding Rossmann-fold domains"/>
    <property type="match status" value="1"/>
</dbReference>